<comment type="similarity">
    <text evidence="2">Belongs to the peptidase M16 family.</text>
</comment>
<dbReference type="PROSITE" id="PS00143">
    <property type="entry name" value="INSULINASE"/>
    <property type="match status" value="1"/>
</dbReference>
<dbReference type="InterPro" id="IPR011765">
    <property type="entry name" value="Pept_M16_N"/>
</dbReference>
<proteinExistence type="inferred from homology"/>
<feature type="non-terminal residue" evidence="11">
    <location>
        <position position="269"/>
    </location>
</feature>
<feature type="chain" id="PRO_5016164186" evidence="8">
    <location>
        <begin position="23"/>
        <end position="269"/>
    </location>
</feature>
<protein>
    <submittedName>
        <fullName evidence="11">Peptidase M16</fullName>
    </submittedName>
</protein>
<accession>A0A2W4ZXW1</accession>
<keyword evidence="7" id="KW-0482">Metalloprotease</keyword>
<reference evidence="11 12" key="1">
    <citation type="submission" date="2017-08" db="EMBL/GenBank/DDBJ databases">
        <title>Infants hospitalized years apart are colonized by the same room-sourced microbial strains.</title>
        <authorList>
            <person name="Brooks B."/>
            <person name="Olm M.R."/>
            <person name="Firek B.A."/>
            <person name="Baker R."/>
            <person name="Thomas B.C."/>
            <person name="Morowitz M.J."/>
            <person name="Banfield J.F."/>
        </authorList>
    </citation>
    <scope>NUCLEOTIDE SEQUENCE [LARGE SCALE GENOMIC DNA]</scope>
    <source>
        <strain evidence="11">S2_018_000_R2_104</strain>
    </source>
</reference>
<keyword evidence="6" id="KW-0862">Zinc</keyword>
<feature type="domain" description="Peptidase M16 C-terminal" evidence="10">
    <location>
        <begin position="196"/>
        <end position="266"/>
    </location>
</feature>
<evidence type="ECO:0000313" key="12">
    <source>
        <dbReference type="Proteomes" id="UP000249557"/>
    </source>
</evidence>
<evidence type="ECO:0000256" key="7">
    <source>
        <dbReference type="ARBA" id="ARBA00023049"/>
    </source>
</evidence>
<dbReference type="Pfam" id="PF05193">
    <property type="entry name" value="Peptidase_M16_C"/>
    <property type="match status" value="1"/>
</dbReference>
<dbReference type="AlphaFoldDB" id="A0A2W4ZXW1"/>
<dbReference type="GO" id="GO:0006508">
    <property type="term" value="P:proteolysis"/>
    <property type="evidence" value="ECO:0007669"/>
    <property type="project" value="UniProtKB-KW"/>
</dbReference>
<keyword evidence="8" id="KW-0732">Signal</keyword>
<feature type="domain" description="Peptidase M16 N-terminal" evidence="9">
    <location>
        <begin position="38"/>
        <end position="182"/>
    </location>
</feature>
<dbReference type="Pfam" id="PF00675">
    <property type="entry name" value="Peptidase_M16"/>
    <property type="match status" value="1"/>
</dbReference>
<keyword evidence="5" id="KW-0378">Hydrolase</keyword>
<evidence type="ECO:0000259" key="10">
    <source>
        <dbReference type="Pfam" id="PF05193"/>
    </source>
</evidence>
<evidence type="ECO:0000256" key="4">
    <source>
        <dbReference type="ARBA" id="ARBA00022723"/>
    </source>
</evidence>
<evidence type="ECO:0000256" key="1">
    <source>
        <dbReference type="ARBA" id="ARBA00001947"/>
    </source>
</evidence>
<keyword evidence="3" id="KW-0645">Protease</keyword>
<dbReference type="InterPro" id="IPR001431">
    <property type="entry name" value="Pept_M16_Zn_BS"/>
</dbReference>
<dbReference type="InterPro" id="IPR011249">
    <property type="entry name" value="Metalloenz_LuxS/M16"/>
</dbReference>
<dbReference type="GO" id="GO:0004222">
    <property type="term" value="F:metalloendopeptidase activity"/>
    <property type="evidence" value="ECO:0007669"/>
    <property type="project" value="InterPro"/>
</dbReference>
<evidence type="ECO:0000256" key="8">
    <source>
        <dbReference type="SAM" id="SignalP"/>
    </source>
</evidence>
<dbReference type="Proteomes" id="UP000249557">
    <property type="component" value="Unassembled WGS sequence"/>
</dbReference>
<dbReference type="Gene3D" id="3.30.830.10">
    <property type="entry name" value="Metalloenzyme, LuxS/M16 peptidase-like"/>
    <property type="match status" value="1"/>
</dbReference>
<comment type="cofactor">
    <cofactor evidence="1">
        <name>Zn(2+)</name>
        <dbReference type="ChEBI" id="CHEBI:29105"/>
    </cofactor>
</comment>
<dbReference type="PANTHER" id="PTHR43690">
    <property type="entry name" value="NARDILYSIN"/>
    <property type="match status" value="1"/>
</dbReference>
<evidence type="ECO:0000313" key="11">
    <source>
        <dbReference type="EMBL" id="PZO85712.1"/>
    </source>
</evidence>
<comment type="caution">
    <text evidence="11">The sequence shown here is derived from an EMBL/GenBank/DDBJ whole genome shotgun (WGS) entry which is preliminary data.</text>
</comment>
<evidence type="ECO:0000259" key="9">
    <source>
        <dbReference type="Pfam" id="PF00675"/>
    </source>
</evidence>
<keyword evidence="4" id="KW-0479">Metal-binding</keyword>
<dbReference type="EMBL" id="QFNK01000142">
    <property type="protein sequence ID" value="PZO85712.1"/>
    <property type="molecule type" value="Genomic_DNA"/>
</dbReference>
<evidence type="ECO:0000256" key="3">
    <source>
        <dbReference type="ARBA" id="ARBA00022670"/>
    </source>
</evidence>
<dbReference type="InterPro" id="IPR050626">
    <property type="entry name" value="Peptidase_M16"/>
</dbReference>
<dbReference type="PANTHER" id="PTHR43690:SF17">
    <property type="entry name" value="PROTEIN YHJJ"/>
    <property type="match status" value="1"/>
</dbReference>
<gene>
    <name evidence="11" type="ORF">DI626_07290</name>
</gene>
<dbReference type="GO" id="GO:0046872">
    <property type="term" value="F:metal ion binding"/>
    <property type="evidence" value="ECO:0007669"/>
    <property type="project" value="UniProtKB-KW"/>
</dbReference>
<evidence type="ECO:0000256" key="2">
    <source>
        <dbReference type="ARBA" id="ARBA00007261"/>
    </source>
</evidence>
<evidence type="ECO:0000256" key="5">
    <source>
        <dbReference type="ARBA" id="ARBA00022801"/>
    </source>
</evidence>
<feature type="signal peptide" evidence="8">
    <location>
        <begin position="1"/>
        <end position="22"/>
    </location>
</feature>
<dbReference type="InterPro" id="IPR007863">
    <property type="entry name" value="Peptidase_M16_C"/>
</dbReference>
<organism evidence="11 12">
    <name type="scientific">Micavibrio aeruginosavorus</name>
    <dbReference type="NCBI Taxonomy" id="349221"/>
    <lineage>
        <taxon>Bacteria</taxon>
        <taxon>Pseudomonadati</taxon>
        <taxon>Bdellovibrionota</taxon>
        <taxon>Bdellovibrionia</taxon>
        <taxon>Bdellovibrionales</taxon>
        <taxon>Pseudobdellovibrionaceae</taxon>
        <taxon>Micavibrio</taxon>
    </lineage>
</organism>
<sequence>MTKIRIFLVMAVLAVIPLPSLAQTFGAEEFKLENGLQVVVIPNHRAPVITHMIWIKAGSADEAPGVSGMAHYLEHLLFKGTEKIAPGDYSKTIKTLGGNDNAFTGQDYTAFFESVSVDNLEKVMEMEADRMANINPPPSHFASEKAVVIEERRQRTDNDPRAKFGEHMQSVLFVNHPYAVPVIGWMSEIEKYEWADVKKFYDTWYAPNNAVVVISGDITAAQFKPLAEKYYGTWQKKELPRRFRAEVPPANGETTLRLHDADIHQPVFQ</sequence>
<evidence type="ECO:0000256" key="6">
    <source>
        <dbReference type="ARBA" id="ARBA00022833"/>
    </source>
</evidence>
<name>A0A2W4ZXW1_9BACT</name>
<dbReference type="SUPFAM" id="SSF63411">
    <property type="entry name" value="LuxS/MPP-like metallohydrolase"/>
    <property type="match status" value="1"/>
</dbReference>